<dbReference type="PRINTS" id="PR00364">
    <property type="entry name" value="DISEASERSIST"/>
</dbReference>
<dbReference type="Gene3D" id="3.40.50.300">
    <property type="entry name" value="P-loop containing nucleotide triphosphate hydrolases"/>
    <property type="match status" value="1"/>
</dbReference>
<dbReference type="PANTHER" id="PTHR47691">
    <property type="entry name" value="REGULATOR-RELATED"/>
    <property type="match status" value="1"/>
</dbReference>
<gene>
    <name evidence="1" type="ORF">AA23TX_05222</name>
</gene>
<protein>
    <submittedName>
        <fullName evidence="1">Transcriptional regulator</fullName>
    </submittedName>
</protein>
<organism evidence="1 2">
    <name type="scientific">Amycolatopsis camponoti</name>
    <dbReference type="NCBI Taxonomy" id="2606593"/>
    <lineage>
        <taxon>Bacteria</taxon>
        <taxon>Bacillati</taxon>
        <taxon>Actinomycetota</taxon>
        <taxon>Actinomycetes</taxon>
        <taxon>Pseudonocardiales</taxon>
        <taxon>Pseudonocardiaceae</taxon>
        <taxon>Amycolatopsis</taxon>
    </lineage>
</organism>
<dbReference type="InterPro" id="IPR027417">
    <property type="entry name" value="P-loop_NTPase"/>
</dbReference>
<accession>A0A6I8LT86</accession>
<dbReference type="Proteomes" id="UP000399805">
    <property type="component" value="Unassembled WGS sequence"/>
</dbReference>
<evidence type="ECO:0000313" key="2">
    <source>
        <dbReference type="Proteomes" id="UP000399805"/>
    </source>
</evidence>
<dbReference type="RefSeq" id="WP_155545340.1">
    <property type="nucleotide sequence ID" value="NZ_CABVGP010000002.1"/>
</dbReference>
<keyword evidence="2" id="KW-1185">Reference proteome</keyword>
<sequence>MGRPEKPVNTSGGIATQFARELRELRARAGNPTYREMARSAMFSSSVLSSAASGNRMPSLQVTLAFVAACGGDDEAWRRHWHVATSGYTQPPFGGRKRRPTLFQRRGSAPHPAQLPQRPRGFTGRTAELAWLRSPRDTPLVISGPAGVGKSDLALYYAHSIAAEQTDGQLYADLGGLRHGGGAPPAPAPTDVLDGFLRALGVDDDQLAGTFDHRAGLYRTLLAERRLVVVLDNVQDEQQVRPLLAETTTSTTLLVSRKRLLGLRDVHRLQLTPLPRGDSIAMITTALPHVAVSAGPDCDRLAELCGDLPLALDLALRKIASRPRLTLRRVVEEWRLNGNSADWLTVGDLSLRDSFESAYRTLSAPARELLEQLARTAPGGFDAVTAALDELVEEIADAGLLTHADPYLDGRGVPPPVRDFVLSTAEAGGHDLSALAGPVSA</sequence>
<evidence type="ECO:0000313" key="1">
    <source>
        <dbReference type="EMBL" id="VVJ20201.1"/>
    </source>
</evidence>
<proteinExistence type="predicted"/>
<name>A0A6I8LT86_9PSEU</name>
<dbReference type="EMBL" id="CABVGP010000002">
    <property type="protein sequence ID" value="VVJ20201.1"/>
    <property type="molecule type" value="Genomic_DNA"/>
</dbReference>
<reference evidence="1 2" key="1">
    <citation type="submission" date="2019-09" db="EMBL/GenBank/DDBJ databases">
        <authorList>
            <person name="Leyn A S."/>
        </authorList>
    </citation>
    <scope>NUCLEOTIDE SEQUENCE [LARGE SCALE GENOMIC DNA]</scope>
    <source>
        <strain evidence="1">AA231_1</strain>
    </source>
</reference>
<dbReference type="SUPFAM" id="SSF52540">
    <property type="entry name" value="P-loop containing nucleoside triphosphate hydrolases"/>
    <property type="match status" value="1"/>
</dbReference>
<dbReference type="AlphaFoldDB" id="A0A6I8LT86"/>
<dbReference type="PANTHER" id="PTHR47691:SF3">
    <property type="entry name" value="HTH-TYPE TRANSCRIPTIONAL REGULATOR RV0890C-RELATED"/>
    <property type="match status" value="1"/>
</dbReference>
<dbReference type="Pfam" id="PF13560">
    <property type="entry name" value="HTH_31"/>
    <property type="match status" value="1"/>
</dbReference>